<accession>A0A2C9UYB5</accession>
<reference evidence="2" key="1">
    <citation type="journal article" date="2016" name="Nat. Biotechnol.">
        <title>Sequencing wild and cultivated cassava and related species reveals extensive interspecific hybridization and genetic diversity.</title>
        <authorList>
            <person name="Bredeson J.V."/>
            <person name="Lyons J.B."/>
            <person name="Prochnik S.E."/>
            <person name="Wu G.A."/>
            <person name="Ha C.M."/>
            <person name="Edsinger-Gonzales E."/>
            <person name="Grimwood J."/>
            <person name="Schmutz J."/>
            <person name="Rabbi I.Y."/>
            <person name="Egesi C."/>
            <person name="Nauluvula P."/>
            <person name="Lebot V."/>
            <person name="Ndunguru J."/>
            <person name="Mkamilo G."/>
            <person name="Bart R.S."/>
            <person name="Setter T.L."/>
            <person name="Gleadow R.M."/>
            <person name="Kulakow P."/>
            <person name="Ferguson M.E."/>
            <person name="Rounsley S."/>
            <person name="Rokhsar D.S."/>
        </authorList>
    </citation>
    <scope>NUCLEOTIDE SEQUENCE [LARGE SCALE GENOMIC DNA]</scope>
    <source>
        <strain evidence="2">cv. AM560-2</strain>
    </source>
</reference>
<dbReference type="OrthoDB" id="603047at2759"/>
<dbReference type="Gramene" id="Manes.12G154600.1.v8.1">
    <property type="protein sequence ID" value="Manes.12G154600.1.v8.1.CDS"/>
    <property type="gene ID" value="Manes.12G154600.v8.1"/>
</dbReference>
<gene>
    <name evidence="1" type="ORF">MANES_12G154600v8</name>
</gene>
<name>A0A2C9UYB5_MANES</name>
<sequence>MEGGGLGVRIERKSSIESEPRTLTIDQIQYAREAALYVVNTRSEEEAVSIFTEGLQPVVSVAQSAGEAMDLDGEIKCIHAHLQLLAGIRDVLSAPF</sequence>
<dbReference type="EMBL" id="CM004398">
    <property type="protein sequence ID" value="OAY36084.1"/>
    <property type="molecule type" value="Genomic_DNA"/>
</dbReference>
<organism evidence="1 2">
    <name type="scientific">Manihot esculenta</name>
    <name type="common">Cassava</name>
    <name type="synonym">Jatropha manihot</name>
    <dbReference type="NCBI Taxonomy" id="3983"/>
    <lineage>
        <taxon>Eukaryota</taxon>
        <taxon>Viridiplantae</taxon>
        <taxon>Streptophyta</taxon>
        <taxon>Embryophyta</taxon>
        <taxon>Tracheophyta</taxon>
        <taxon>Spermatophyta</taxon>
        <taxon>Magnoliopsida</taxon>
        <taxon>eudicotyledons</taxon>
        <taxon>Gunneridae</taxon>
        <taxon>Pentapetalae</taxon>
        <taxon>rosids</taxon>
        <taxon>fabids</taxon>
        <taxon>Malpighiales</taxon>
        <taxon>Euphorbiaceae</taxon>
        <taxon>Crotonoideae</taxon>
        <taxon>Manihoteae</taxon>
        <taxon>Manihot</taxon>
    </lineage>
</organism>
<keyword evidence="2" id="KW-1185">Reference proteome</keyword>
<dbReference type="PANTHER" id="PTHR34808">
    <property type="entry name" value="EXPRESSED PROTEIN"/>
    <property type="match status" value="1"/>
</dbReference>
<dbReference type="OMA" id="CVHDKEE"/>
<evidence type="ECO:0000313" key="2">
    <source>
        <dbReference type="Proteomes" id="UP000091857"/>
    </source>
</evidence>
<evidence type="ECO:0000313" key="1">
    <source>
        <dbReference type="EMBL" id="OAY36084.1"/>
    </source>
</evidence>
<dbReference type="PANTHER" id="PTHR34808:SF2">
    <property type="entry name" value="EXPRESSED PROTEIN"/>
    <property type="match status" value="1"/>
</dbReference>
<comment type="caution">
    <text evidence="1">The sequence shown here is derived from an EMBL/GenBank/DDBJ whole genome shotgun (WGS) entry which is preliminary data.</text>
</comment>
<dbReference type="Proteomes" id="UP000091857">
    <property type="component" value="Chromosome 12"/>
</dbReference>
<proteinExistence type="predicted"/>
<protein>
    <submittedName>
        <fullName evidence="1">Uncharacterized protein</fullName>
    </submittedName>
</protein>
<dbReference type="AlphaFoldDB" id="A0A2C9UYB5"/>